<dbReference type="Proteomes" id="UP000198373">
    <property type="component" value="Unassembled WGS sequence"/>
</dbReference>
<accession>A0A239ESF7</accession>
<dbReference type="AlphaFoldDB" id="A0A239ESF7"/>
<keyword evidence="3" id="KW-1185">Reference proteome</keyword>
<feature type="region of interest" description="Disordered" evidence="1">
    <location>
        <begin position="76"/>
        <end position="103"/>
    </location>
</feature>
<evidence type="ECO:0008006" key="4">
    <source>
        <dbReference type="Google" id="ProtNLM"/>
    </source>
</evidence>
<gene>
    <name evidence="2" type="ORF">SAMN06893096_104285</name>
</gene>
<dbReference type="SUPFAM" id="SSF109854">
    <property type="entry name" value="DinB/YfiT-like putative metalloenzymes"/>
    <property type="match status" value="1"/>
</dbReference>
<proteinExistence type="predicted"/>
<reference evidence="3" key="1">
    <citation type="submission" date="2017-06" db="EMBL/GenBank/DDBJ databases">
        <authorList>
            <person name="Varghese N."/>
            <person name="Submissions S."/>
        </authorList>
    </citation>
    <scope>NUCLEOTIDE SEQUENCE [LARGE SCALE GENOMIC DNA]</scope>
    <source>
        <strain evidence="3">DSM 46839</strain>
    </source>
</reference>
<dbReference type="InterPro" id="IPR034660">
    <property type="entry name" value="DinB/YfiT-like"/>
</dbReference>
<evidence type="ECO:0000313" key="3">
    <source>
        <dbReference type="Proteomes" id="UP000198373"/>
    </source>
</evidence>
<protein>
    <recommendedName>
        <fullName evidence="4">TIGR03086 family protein</fullName>
    </recommendedName>
</protein>
<organism evidence="2 3">
    <name type="scientific">Geodermatophilus pulveris</name>
    <dbReference type="NCBI Taxonomy" id="1564159"/>
    <lineage>
        <taxon>Bacteria</taxon>
        <taxon>Bacillati</taxon>
        <taxon>Actinomycetota</taxon>
        <taxon>Actinomycetes</taxon>
        <taxon>Geodermatophilales</taxon>
        <taxon>Geodermatophilaceae</taxon>
        <taxon>Geodermatophilus</taxon>
    </lineage>
</organism>
<name>A0A239ESF7_9ACTN</name>
<dbReference type="EMBL" id="FZOO01000004">
    <property type="protein sequence ID" value="SNS47690.1"/>
    <property type="molecule type" value="Genomic_DNA"/>
</dbReference>
<sequence>MAADPAAAWRAHAARVATALSDDTVPARPFDGFSGPTTVGAALVQSHVREVLVHRWDVARAVRADDRLTDEELDRVAAGGDGSRPALHMGGICRPAVDPPADAHRQTRVLARLGRSA</sequence>
<evidence type="ECO:0000256" key="1">
    <source>
        <dbReference type="SAM" id="MobiDB-lite"/>
    </source>
</evidence>
<evidence type="ECO:0000313" key="2">
    <source>
        <dbReference type="EMBL" id="SNS47690.1"/>
    </source>
</evidence>